<dbReference type="EMBL" id="WTYO01000005">
    <property type="protein sequence ID" value="MXO69482.1"/>
    <property type="molecule type" value="Genomic_DNA"/>
</dbReference>
<dbReference type="Gene3D" id="3.40.50.720">
    <property type="entry name" value="NAD(P)-binding Rossmann-like Domain"/>
    <property type="match status" value="1"/>
</dbReference>
<dbReference type="Pfam" id="PF08240">
    <property type="entry name" value="ADH_N"/>
    <property type="match status" value="1"/>
</dbReference>
<dbReference type="RefSeq" id="WP_160734215.1">
    <property type="nucleotide sequence ID" value="NZ_WTYO01000005.1"/>
</dbReference>
<name>A0ABW9V190_9SPHN</name>
<accession>A0ABW9V190</accession>
<dbReference type="PANTHER" id="PTHR48106:SF13">
    <property type="entry name" value="QUINONE OXIDOREDUCTASE-RELATED"/>
    <property type="match status" value="1"/>
</dbReference>
<dbReference type="InterPro" id="IPR047618">
    <property type="entry name" value="QOR-like"/>
</dbReference>
<dbReference type="InterPro" id="IPR020843">
    <property type="entry name" value="ER"/>
</dbReference>
<evidence type="ECO:0000259" key="3">
    <source>
        <dbReference type="SMART" id="SM00829"/>
    </source>
</evidence>
<keyword evidence="2" id="KW-0560">Oxidoreductase</keyword>
<proteinExistence type="predicted"/>
<protein>
    <submittedName>
        <fullName evidence="4">Zinc-binding dehydrogenase</fullName>
    </submittedName>
</protein>
<dbReference type="Gene3D" id="3.90.180.10">
    <property type="entry name" value="Medium-chain alcohol dehydrogenases, catalytic domain"/>
    <property type="match status" value="1"/>
</dbReference>
<sequence>MHARVAIIRQCGGPEVIEWQDLTLPAPAPGEALVRHSAVGLNFIDTYYRAGIYPAELPTGLGIEAAGVVEAVGEGVTQVAPGDRVAVMKPPLGTYATARLYQAADLVRLPDDIDDETAAAVMVKGCTAEFLIERCAKVESGWPVLVHAAAGATGQYLVQWLKHVGATVIGTASTAEKAEIARAAGADHVISSRDEDIAARVREITGGAGVRVVFDGVGLATWEASLDSCGKRGLIVSFGNADAPVGGVNLGILATKGSLYNTRPMLWDYYSNPEEVRAGTERVFEMIRKGVLTVHIGQRFPLEDAARAHEALEGRQTVGATVLLP</sequence>
<organism evidence="4 5">
    <name type="scientific">Pelagerythrobacter marinus</name>
    <dbReference type="NCBI Taxonomy" id="538382"/>
    <lineage>
        <taxon>Bacteria</taxon>
        <taxon>Pseudomonadati</taxon>
        <taxon>Pseudomonadota</taxon>
        <taxon>Alphaproteobacteria</taxon>
        <taxon>Sphingomonadales</taxon>
        <taxon>Erythrobacteraceae</taxon>
        <taxon>Pelagerythrobacter</taxon>
    </lineage>
</organism>
<dbReference type="Proteomes" id="UP000444401">
    <property type="component" value="Unassembled WGS sequence"/>
</dbReference>
<evidence type="ECO:0000256" key="2">
    <source>
        <dbReference type="ARBA" id="ARBA00023002"/>
    </source>
</evidence>
<keyword evidence="1" id="KW-0521">NADP</keyword>
<comment type="caution">
    <text evidence="4">The sequence shown here is derived from an EMBL/GenBank/DDBJ whole genome shotgun (WGS) entry which is preliminary data.</text>
</comment>
<reference evidence="4 5" key="1">
    <citation type="submission" date="2019-12" db="EMBL/GenBank/DDBJ databases">
        <title>Genomic-based taxomic classification of the family Erythrobacteraceae.</title>
        <authorList>
            <person name="Xu L."/>
        </authorList>
    </citation>
    <scope>NUCLEOTIDE SEQUENCE [LARGE SCALE GENOMIC DNA]</scope>
    <source>
        <strain evidence="4 5">H32</strain>
    </source>
</reference>
<feature type="domain" description="Enoyl reductase (ER)" evidence="3">
    <location>
        <begin position="12"/>
        <end position="323"/>
    </location>
</feature>
<dbReference type="InterPro" id="IPR036291">
    <property type="entry name" value="NAD(P)-bd_dom_sf"/>
</dbReference>
<dbReference type="CDD" id="cd05286">
    <property type="entry name" value="QOR2"/>
    <property type="match status" value="1"/>
</dbReference>
<dbReference type="SMART" id="SM00829">
    <property type="entry name" value="PKS_ER"/>
    <property type="match status" value="1"/>
</dbReference>
<dbReference type="PANTHER" id="PTHR48106">
    <property type="entry name" value="QUINONE OXIDOREDUCTASE PIG3-RELATED"/>
    <property type="match status" value="1"/>
</dbReference>
<dbReference type="InterPro" id="IPR011032">
    <property type="entry name" value="GroES-like_sf"/>
</dbReference>
<dbReference type="InterPro" id="IPR013154">
    <property type="entry name" value="ADH-like_N"/>
</dbReference>
<keyword evidence="5" id="KW-1185">Reference proteome</keyword>
<evidence type="ECO:0000256" key="1">
    <source>
        <dbReference type="ARBA" id="ARBA00022857"/>
    </source>
</evidence>
<dbReference type="InterPro" id="IPR013149">
    <property type="entry name" value="ADH-like_C"/>
</dbReference>
<gene>
    <name evidence="4" type="ORF">GRI72_11685</name>
</gene>
<dbReference type="SUPFAM" id="SSF50129">
    <property type="entry name" value="GroES-like"/>
    <property type="match status" value="1"/>
</dbReference>
<dbReference type="SUPFAM" id="SSF51735">
    <property type="entry name" value="NAD(P)-binding Rossmann-fold domains"/>
    <property type="match status" value="1"/>
</dbReference>
<dbReference type="Pfam" id="PF00107">
    <property type="entry name" value="ADH_zinc_N"/>
    <property type="match status" value="1"/>
</dbReference>
<evidence type="ECO:0000313" key="5">
    <source>
        <dbReference type="Proteomes" id="UP000444401"/>
    </source>
</evidence>
<evidence type="ECO:0000313" key="4">
    <source>
        <dbReference type="EMBL" id="MXO69482.1"/>
    </source>
</evidence>